<dbReference type="Proteomes" id="UP000053246">
    <property type="component" value="Unassembled WGS sequence"/>
</dbReference>
<dbReference type="GO" id="GO:0016705">
    <property type="term" value="F:oxidoreductase activity, acting on paired donors, with incorporation or reduction of molecular oxygen"/>
    <property type="evidence" value="ECO:0007669"/>
    <property type="project" value="InterPro"/>
</dbReference>
<protein>
    <submittedName>
        <fullName evidence="3">Dehydrogenase</fullName>
    </submittedName>
</protein>
<dbReference type="EMBL" id="LMWI01000001">
    <property type="protein sequence ID" value="KUJ49052.1"/>
    <property type="molecule type" value="Genomic_DNA"/>
</dbReference>
<keyword evidence="1" id="KW-0560">Oxidoreductase</keyword>
<keyword evidence="4" id="KW-1185">Reference proteome</keyword>
<proteinExistence type="predicted"/>
<dbReference type="RefSeq" id="WP_013732455.1">
    <property type="nucleotide sequence ID" value="NZ_LMWI01000001.1"/>
</dbReference>
<evidence type="ECO:0000313" key="4">
    <source>
        <dbReference type="Proteomes" id="UP000053246"/>
    </source>
</evidence>
<gene>
    <name evidence="3" type="ORF">ADL17_08805</name>
</gene>
<dbReference type="OMA" id="MTAWTER"/>
<evidence type="ECO:0000256" key="1">
    <source>
        <dbReference type="ARBA" id="ARBA00023002"/>
    </source>
</evidence>
<comment type="caution">
    <text evidence="3">The sequence shown here is derived from an EMBL/GenBank/DDBJ whole genome shotgun (WGS) entry which is preliminary data.</text>
</comment>
<feature type="domain" description="Luciferase-like" evidence="2">
    <location>
        <begin position="19"/>
        <end position="215"/>
    </location>
</feature>
<dbReference type="SUPFAM" id="SSF51679">
    <property type="entry name" value="Bacterial luciferase-like"/>
    <property type="match status" value="1"/>
</dbReference>
<name>A0A9X0LG38_9ACTN</name>
<dbReference type="InterPro" id="IPR036661">
    <property type="entry name" value="Luciferase-like_sf"/>
</dbReference>
<evidence type="ECO:0000259" key="2">
    <source>
        <dbReference type="Pfam" id="PF00296"/>
    </source>
</evidence>
<accession>A0A9X0LG38</accession>
<dbReference type="InterPro" id="IPR050564">
    <property type="entry name" value="F420-G6PD/mer"/>
</dbReference>
<reference evidence="3 4" key="1">
    <citation type="submission" date="2015-10" db="EMBL/GenBank/DDBJ databases">
        <authorList>
            <person name="Ju K.-S."/>
            <person name="Doroghazi J.R."/>
            <person name="Metcalf W.W."/>
        </authorList>
    </citation>
    <scope>NUCLEOTIDE SEQUENCE [LARGE SCALE GENOMIC DNA]</scope>
    <source>
        <strain evidence="3 4">NRRL B-24793</strain>
    </source>
</reference>
<sequence>MKVGVILPSLTIQRRDSLDLAAAARHAEDAGLDSVWHGDHLAVGMPTVDCTIALAVAATATARIRIGASVFIPAIRPLVWAAKQVASLQLVSGNRLLLGVGSGGGAAQWAAAGVAFRERGPRTDTALRLLPGLLAGESVTTPDGSVVTLSPGVEVPPLWVGNASTVAIDRAARLGDGWFPSLITPTALAQGRARLDGVAVAAGRPVPTVTIGATGALGDAPGTPSRAELAAGLAGAYRHTARDAEELPITGGPDEAAERLAEYAAHGANHVVIGLSGPDWRAQVDLLAEVRRRLPGPGDE</sequence>
<dbReference type="Pfam" id="PF00296">
    <property type="entry name" value="Bac_luciferase"/>
    <property type="match status" value="1"/>
</dbReference>
<dbReference type="AlphaFoldDB" id="A0A9X0LG38"/>
<organism evidence="3 4">
    <name type="scientific">Micromonospora maris</name>
    <dbReference type="NCBI Taxonomy" id="1003110"/>
    <lineage>
        <taxon>Bacteria</taxon>
        <taxon>Bacillati</taxon>
        <taxon>Actinomycetota</taxon>
        <taxon>Actinomycetes</taxon>
        <taxon>Micromonosporales</taxon>
        <taxon>Micromonosporaceae</taxon>
        <taxon>Micromonospora</taxon>
    </lineage>
</organism>
<dbReference type="PANTHER" id="PTHR43244">
    <property type="match status" value="1"/>
</dbReference>
<dbReference type="PANTHER" id="PTHR43244:SF1">
    <property type="entry name" value="5,10-METHYLENETETRAHYDROMETHANOPTERIN REDUCTASE"/>
    <property type="match status" value="1"/>
</dbReference>
<evidence type="ECO:0000313" key="3">
    <source>
        <dbReference type="EMBL" id="KUJ49052.1"/>
    </source>
</evidence>
<dbReference type="Gene3D" id="3.20.20.30">
    <property type="entry name" value="Luciferase-like domain"/>
    <property type="match status" value="1"/>
</dbReference>
<dbReference type="InterPro" id="IPR011251">
    <property type="entry name" value="Luciferase-like_dom"/>
</dbReference>